<evidence type="ECO:0000259" key="1">
    <source>
        <dbReference type="Pfam" id="PF18355"/>
    </source>
</evidence>
<reference evidence="3 4" key="1">
    <citation type="journal article" date="2004" name="Virology">
        <title>Morphology and genome organisation of the virus PSV of the hyperthermophilic archaeal genera Pyrobaculum and Thermoproteus: A novel virus family, the Globuloviridae.</title>
        <authorList>
            <person name="Haering M."/>
            <person name="Peng X."/>
            <person name="Bruegger K."/>
            <person name="Rachel R."/>
            <person name="Stetter K.O."/>
            <person name="Garrett R.A."/>
            <person name="Prangishvili D."/>
        </authorList>
    </citation>
    <scope>NUCLEOTIDE SEQUENCE [LARGE SCALE GENOMIC DNA]</scope>
    <source>
        <strain evidence="4">Isolate United States/Yellowstone</strain>
    </source>
</reference>
<dbReference type="Pfam" id="PF18356">
    <property type="entry name" value="DUF5608"/>
    <property type="match status" value="1"/>
</dbReference>
<feature type="domain" description="DUF5608" evidence="2">
    <location>
        <begin position="81"/>
        <end position="136"/>
    </location>
</feature>
<accession>Q6ZYJ4</accession>
<dbReference type="Proteomes" id="UP000008777">
    <property type="component" value="Segment"/>
</dbReference>
<sequence>MGAPNQQQTQDRSVDFFTNKIGCNVSSPLKHVDIVGEIVEEAVYNFLIDAGDKMCVGNKIGVWKVSKCEGSSGSGGERRKSLYAKVPKGIGVTVYLANGRVQGRLIDIGVYEVLVEVGGDIIYIHKDLVYALCWPK</sequence>
<dbReference type="SMR" id="Q6ZYJ4"/>
<dbReference type="PDB" id="2X4J">
    <property type="method" value="X-ray"/>
    <property type="resolution" value="1.62 A"/>
    <property type="chains" value="A=1-115, A=117-136"/>
</dbReference>
<dbReference type="Pfam" id="PF18355">
    <property type="entry name" value="DUF5607"/>
    <property type="match status" value="1"/>
</dbReference>
<keyword evidence="5" id="KW-0002">3D-structure</keyword>
<feature type="domain" description="DUF5607" evidence="1">
    <location>
        <begin position="16"/>
        <end position="80"/>
    </location>
</feature>
<name>Q6ZYJ4_PSVY</name>
<organismHost>
    <name type="scientific">Thermoproteus tenax</name>
    <dbReference type="NCBI Taxonomy" id="2271"/>
</organismHost>
<keyword evidence="4" id="KW-1185">Reference proteome</keyword>
<feature type="disulfide bond" evidence="5">
    <location>
        <begin position="55"/>
        <end position="133"/>
    </location>
</feature>
<dbReference type="InterPro" id="IPR041655">
    <property type="entry name" value="DUF5607"/>
</dbReference>
<dbReference type="KEGG" id="vg:4432024"/>
<dbReference type="InterPro" id="IPR041574">
    <property type="entry name" value="DUF5608"/>
</dbReference>
<organism evidence="3 4">
    <name type="scientific">Pyrobaculum spherical virus (isolate United States/Yellowstone)</name>
    <name type="common">PSV</name>
    <dbReference type="NCBI Taxonomy" id="654907"/>
    <lineage>
        <taxon>Viruses</taxon>
        <taxon>Viruses incertae sedis</taxon>
        <taxon>Globuloviridae</taxon>
        <taxon>Alphaglobulovirus</taxon>
        <taxon>Alphaglobulovirus obsidianense</taxon>
    </lineage>
</organism>
<protein>
    <submittedName>
        <fullName evidence="3">Uncharacterized protein</fullName>
    </submittedName>
</protein>
<evidence type="ECO:0000313" key="3">
    <source>
        <dbReference type="EMBL" id="CAG25628.1"/>
    </source>
</evidence>
<proteinExistence type="evidence at protein level"/>
<dbReference type="RefSeq" id="YP_015530.1">
    <property type="nucleotide sequence ID" value="NC_005872.1"/>
</dbReference>
<reference evidence="5" key="2">
    <citation type="journal article" date="2010" name="J. Struct. Funct. Genomics">
        <title>The Scottish Structural Proteomics Facility: targets, methods and outputs.</title>
        <authorList>
            <person name="Oke M."/>
            <person name="Carter L.G."/>
            <person name="Johnson K.A."/>
            <person name="Liu H."/>
            <person name="McMahon S.A."/>
            <person name="Yan X."/>
            <person name="Kerou M."/>
            <person name="Weikart N.D."/>
            <person name="Kadi N."/>
            <person name="Sheikh M.A."/>
            <person name="Schmelz S."/>
            <person name="Dorward M."/>
            <person name="Zawadzki M."/>
            <person name="Cozens C."/>
            <person name="Falconer H."/>
            <person name="Powers H."/>
            <person name="Overton I.M."/>
            <person name="van Niekerk C.A."/>
            <person name="Peng X."/>
            <person name="Patel P."/>
            <person name="Garrett R.A."/>
            <person name="Prangishvili D."/>
            <person name="Botting C.H."/>
            <person name="Coote P.J."/>
            <person name="Dryden D.T."/>
            <person name="Barton G.J."/>
            <person name="Schwarz-Linek U."/>
            <person name="Challis G.L."/>
            <person name="Taylor G.L."/>
            <person name="White M.F."/>
            <person name="Naismith J.H."/>
        </authorList>
    </citation>
    <scope>X-RAY CRYSTALLOGRAPHY (1.62 ANGSTROMS) OF 1-115 AND 117-136</scope>
    <scope>DISULFIDE BONDS</scope>
</reference>
<dbReference type="EvolutionaryTrace" id="Q6ZYJ4"/>
<dbReference type="EMBL" id="AJ635161">
    <property type="protein sequence ID" value="CAG25628.1"/>
    <property type="molecule type" value="Genomic_DNA"/>
</dbReference>
<dbReference type="PDBsum" id="2X4J"/>
<evidence type="ECO:0007829" key="5">
    <source>
        <dbReference type="PDB" id="2X4J"/>
    </source>
</evidence>
<evidence type="ECO:0000259" key="2">
    <source>
        <dbReference type="Pfam" id="PF18356"/>
    </source>
</evidence>
<organismHost>
    <name type="scientific">Pyrobaculum</name>
    <dbReference type="NCBI Taxonomy" id="2276"/>
</organismHost>
<dbReference type="Gene3D" id="2.30.30.600">
    <property type="match status" value="1"/>
</dbReference>
<evidence type="ECO:0000313" key="4">
    <source>
        <dbReference type="Proteomes" id="UP000008777"/>
    </source>
</evidence>
<dbReference type="GeneID" id="4432024"/>